<evidence type="ECO:0000313" key="1">
    <source>
        <dbReference type="EMBL" id="KAL2273420.1"/>
    </source>
</evidence>
<name>A0ABR4DTJ7_9PEZI</name>
<keyword evidence="2" id="KW-1185">Reference proteome</keyword>
<organism evidence="1 2">
    <name type="scientific">Diaporthe vaccinii</name>
    <dbReference type="NCBI Taxonomy" id="105482"/>
    <lineage>
        <taxon>Eukaryota</taxon>
        <taxon>Fungi</taxon>
        <taxon>Dikarya</taxon>
        <taxon>Ascomycota</taxon>
        <taxon>Pezizomycotina</taxon>
        <taxon>Sordariomycetes</taxon>
        <taxon>Sordariomycetidae</taxon>
        <taxon>Diaporthales</taxon>
        <taxon>Diaporthaceae</taxon>
        <taxon>Diaporthe</taxon>
        <taxon>Diaporthe eres species complex</taxon>
    </lineage>
</organism>
<sequence length="83" mass="9266">MSPFVFSWGIVGRSGAERRPTAMGRRTKGREHWHHKRATVQEYQQCAISATNANTAEVITSEAHGDKDINSLIQSVPKKYGLL</sequence>
<comment type="caution">
    <text evidence="1">The sequence shown here is derived from an EMBL/GenBank/DDBJ whole genome shotgun (WGS) entry which is preliminary data.</text>
</comment>
<dbReference type="EMBL" id="JBAWTH010000186">
    <property type="protein sequence ID" value="KAL2273420.1"/>
    <property type="molecule type" value="Genomic_DNA"/>
</dbReference>
<accession>A0ABR4DTJ7</accession>
<protein>
    <submittedName>
        <fullName evidence="1">Uncharacterized protein</fullName>
    </submittedName>
</protein>
<proteinExistence type="predicted"/>
<gene>
    <name evidence="1" type="ORF">FJTKL_04497</name>
</gene>
<dbReference type="Proteomes" id="UP001600888">
    <property type="component" value="Unassembled WGS sequence"/>
</dbReference>
<evidence type="ECO:0000313" key="2">
    <source>
        <dbReference type="Proteomes" id="UP001600888"/>
    </source>
</evidence>
<reference evidence="1 2" key="1">
    <citation type="submission" date="2024-03" db="EMBL/GenBank/DDBJ databases">
        <title>A high-quality draft genome sequence of Diaporthe vaccinii, a causative agent of upright dieback and viscid rot disease in cranberry plants.</title>
        <authorList>
            <person name="Sarrasin M."/>
            <person name="Lang B.F."/>
            <person name="Burger G."/>
        </authorList>
    </citation>
    <scope>NUCLEOTIDE SEQUENCE [LARGE SCALE GENOMIC DNA]</scope>
    <source>
        <strain evidence="1 2">IS7</strain>
    </source>
</reference>